<organism evidence="2 3">
    <name type="scientific">Heyndrickxia acidicola</name>
    <dbReference type="NCBI Taxonomy" id="209389"/>
    <lineage>
        <taxon>Bacteria</taxon>
        <taxon>Bacillati</taxon>
        <taxon>Bacillota</taxon>
        <taxon>Bacilli</taxon>
        <taxon>Bacillales</taxon>
        <taxon>Bacillaceae</taxon>
        <taxon>Heyndrickxia</taxon>
    </lineage>
</organism>
<proteinExistence type="predicted"/>
<sequence length="53" mass="5866">MAKRKAEANAALKHSHTPKKNIAETEFSAEYANGEEVMKHANRNSKKGKKGRA</sequence>
<keyword evidence="3" id="KW-1185">Reference proteome</keyword>
<accession>A0ABU6MHZ4</accession>
<evidence type="ECO:0000313" key="3">
    <source>
        <dbReference type="Proteomes" id="UP001341444"/>
    </source>
</evidence>
<protein>
    <recommendedName>
        <fullName evidence="4">Transcriptional regulator</fullName>
    </recommendedName>
</protein>
<comment type="caution">
    <text evidence="2">The sequence shown here is derived from an EMBL/GenBank/DDBJ whole genome shotgun (WGS) entry which is preliminary data.</text>
</comment>
<evidence type="ECO:0000256" key="1">
    <source>
        <dbReference type="SAM" id="MobiDB-lite"/>
    </source>
</evidence>
<evidence type="ECO:0000313" key="2">
    <source>
        <dbReference type="EMBL" id="MED1204296.1"/>
    </source>
</evidence>
<gene>
    <name evidence="2" type="ORF">P4T90_14705</name>
</gene>
<feature type="region of interest" description="Disordered" evidence="1">
    <location>
        <begin position="1"/>
        <end position="53"/>
    </location>
</feature>
<reference evidence="2 3" key="1">
    <citation type="submission" date="2023-03" db="EMBL/GenBank/DDBJ databases">
        <title>Bacillus Genome Sequencing.</title>
        <authorList>
            <person name="Dunlap C."/>
        </authorList>
    </citation>
    <scope>NUCLEOTIDE SEQUENCE [LARGE SCALE GENOMIC DNA]</scope>
    <source>
        <strain evidence="2 3">B-23453</strain>
    </source>
</reference>
<feature type="compositionally biased region" description="Basic residues" evidence="1">
    <location>
        <begin position="40"/>
        <end position="53"/>
    </location>
</feature>
<dbReference type="RefSeq" id="WP_198160211.1">
    <property type="nucleotide sequence ID" value="NZ_JARMAB010000021.1"/>
</dbReference>
<name>A0ABU6MHZ4_9BACI</name>
<dbReference type="Proteomes" id="UP001341444">
    <property type="component" value="Unassembled WGS sequence"/>
</dbReference>
<dbReference type="EMBL" id="JARMAB010000021">
    <property type="protein sequence ID" value="MED1204296.1"/>
    <property type="molecule type" value="Genomic_DNA"/>
</dbReference>
<evidence type="ECO:0008006" key="4">
    <source>
        <dbReference type="Google" id="ProtNLM"/>
    </source>
</evidence>